<comment type="caution">
    <text evidence="1">The sequence shown here is derived from an EMBL/GenBank/DDBJ whole genome shotgun (WGS) entry which is preliminary data.</text>
</comment>
<dbReference type="EMBL" id="VDEP01000473">
    <property type="protein sequence ID" value="KAA1074060.1"/>
    <property type="molecule type" value="Genomic_DNA"/>
</dbReference>
<protein>
    <submittedName>
        <fullName evidence="1">Uncharacterized protein</fullName>
    </submittedName>
</protein>
<evidence type="ECO:0000313" key="2">
    <source>
        <dbReference type="Proteomes" id="UP000325313"/>
    </source>
</evidence>
<organism evidence="1 2">
    <name type="scientific">Puccinia graminis f. sp. tritici</name>
    <dbReference type="NCBI Taxonomy" id="56615"/>
    <lineage>
        <taxon>Eukaryota</taxon>
        <taxon>Fungi</taxon>
        <taxon>Dikarya</taxon>
        <taxon>Basidiomycota</taxon>
        <taxon>Pucciniomycotina</taxon>
        <taxon>Pucciniomycetes</taxon>
        <taxon>Pucciniales</taxon>
        <taxon>Pucciniaceae</taxon>
        <taxon>Puccinia</taxon>
    </lineage>
</organism>
<dbReference type="AlphaFoldDB" id="A0A5B0MDK5"/>
<accession>A0A5B0MDK5</accession>
<evidence type="ECO:0000313" key="1">
    <source>
        <dbReference type="EMBL" id="KAA1074060.1"/>
    </source>
</evidence>
<name>A0A5B0MDK5_PUCGR</name>
<dbReference type="Proteomes" id="UP000325313">
    <property type="component" value="Unassembled WGS sequence"/>
</dbReference>
<proteinExistence type="predicted"/>
<gene>
    <name evidence="1" type="ORF">PGTUg99_009923</name>
</gene>
<reference evidence="1 2" key="1">
    <citation type="submission" date="2019-05" db="EMBL/GenBank/DDBJ databases">
        <title>Emergence of the Ug99 lineage of the wheat stem rust pathogen through somatic hybridization.</title>
        <authorList>
            <person name="Li F."/>
            <person name="Upadhyaya N.M."/>
            <person name="Sperschneider J."/>
            <person name="Matny O."/>
            <person name="Nguyen-Phuc H."/>
            <person name="Mago R."/>
            <person name="Raley C."/>
            <person name="Miller M.E."/>
            <person name="Silverstein K.A.T."/>
            <person name="Henningsen E."/>
            <person name="Hirsch C.D."/>
            <person name="Visser B."/>
            <person name="Pretorius Z.A."/>
            <person name="Steffenson B.J."/>
            <person name="Schwessinger B."/>
            <person name="Dodds P.N."/>
            <person name="Figueroa M."/>
        </authorList>
    </citation>
    <scope>NUCLEOTIDE SEQUENCE [LARGE SCALE GENOMIC DNA]</scope>
    <source>
        <strain evidence="1 2">Ug99</strain>
    </source>
</reference>
<sequence length="244" mass="27336">MDQPADSDAIGHFHSHRNDADHPLFYQGKRVLSTTPKVEGWPAPIRAIPPLGLAFILKIRPARQCIKHCDSRPPLPREIRETQSHPAFIPGSSQPPIAVCTSSTTLMFVIEVSIGLQVHNNQQSFGAHWECRKPSLLPAFTHKATIVLHKSSKDSFGARHDLARRSTNYGGLYLLRTHFILRPSRPIIITGSVQQHYIIIASLPGHPHRSDFTSTNALICQRRPHNHPTEQLAVARVQAHENYP</sequence>